<proteinExistence type="predicted"/>
<dbReference type="InterPro" id="IPR025048">
    <property type="entry name" value="DUF3987"/>
</dbReference>
<evidence type="ECO:0000313" key="1">
    <source>
        <dbReference type="EMBL" id="QHG10481.1"/>
    </source>
</evidence>
<reference evidence="1" key="1">
    <citation type="journal article" date="2020" name="Microbiol. Resour. Announc.">
        <title>Complete Genome Sequence of Moraxella osloensis Strain YV1, Isolated from an Australian Wastewater Treatment Plant.</title>
        <authorList>
            <person name="Batinovic S."/>
            <person name="Rice D.T.F."/>
            <person name="Seviour R.J."/>
            <person name="Petrovski S."/>
        </authorList>
    </citation>
    <scope>NUCLEOTIDE SEQUENCE</scope>
    <source>
        <strain evidence="1">YV1</strain>
    </source>
</reference>
<dbReference type="Pfam" id="PF13148">
    <property type="entry name" value="DUF3987"/>
    <property type="match status" value="1"/>
</dbReference>
<accession>A0A6P1KGH9</accession>
<gene>
    <name evidence="1" type="ORF">GSF12_11730</name>
</gene>
<organism evidence="1">
    <name type="scientific">Faucicola osloensis</name>
    <name type="common">Moraxella osloensis</name>
    <dbReference type="NCBI Taxonomy" id="34062"/>
    <lineage>
        <taxon>Bacteria</taxon>
        <taxon>Pseudomonadati</taxon>
        <taxon>Pseudomonadota</taxon>
        <taxon>Gammaproteobacteria</taxon>
        <taxon>Moraxellales</taxon>
        <taxon>Moraxellaceae</taxon>
        <taxon>Faucicola</taxon>
    </lineage>
</organism>
<sequence>MNSLAIMTNEKAHTATDGMDFLELLASYPTATTDNLENSKHTQTLNNLSVLLTDDKLKFINSNIDVDGQPKQTANSIATVLYNQHYQPSNLAIFPLDNTEPFLLHDFKNDGFIFGNGEQVLIINDLTIAMIIAIYTKTRGEDYTVIAPLDKGQFYNLVKAHAKQSQVMIITDYEQGLEYERTFKGDNVKLAKVVDILEDLIVTHSINDILALSDTKVIELNGIEWGEPEPLEDTNTPATRYPIEAWQGVLRQAIEAIAHHAQVPLAMAGQCILGALATIGQRYINAPFGHSHIPASLYLVTEGESGSGKTFASKLSHYSIKQWDKNAYQVFLTLLREWQADLDSLKGKEKAEYIKDTPKPKNNTILVTDATIEAVLDKFIIDELANLSWTTDEAGQFFNGHTMKSDTAGNALSSLTKLWSDGEASRLRSQRGKAAVPQTNAYDARLTLDIMGQRVILEPALTDPVMNGQGFLARSLIACPDSLQGQRVWNTAERMSQSPYDDPRLLAYWTRCDILLEPPPNQQQPLDEAGKPIRVNMPFGDGARQALADYQQSIEHRQAKGRALEYLKAFASRTAENATRIASLMAFFDNRQAVEVNDLQRAFKLVEYSTAERLRYLDIKAHEKSDSQKLIDWLVKQCKTKGVKRLSYAEAQSKVSVRALRRKAEFELAISLLTDKGYIRVTTQDNSRFIEINPQALN</sequence>
<dbReference type="AlphaFoldDB" id="A0A6P1KGH9"/>
<protein>
    <submittedName>
        <fullName evidence="1">DUF3987 domain-containing protein</fullName>
    </submittedName>
</protein>
<dbReference type="EMBL" id="CP047226">
    <property type="protein sequence ID" value="QHG10481.1"/>
    <property type="molecule type" value="Genomic_DNA"/>
</dbReference>
<name>A0A6P1KGH9_FAUOS</name>